<gene>
    <name evidence="10" type="ORF">PSACC_03113</name>
</gene>
<keyword evidence="6" id="KW-0809">Transit peptide</keyword>
<keyword evidence="5" id="KW-0548">Nucleotidyltransferase</keyword>
<evidence type="ECO:0000313" key="10">
    <source>
        <dbReference type="EMBL" id="PJF17057.1"/>
    </source>
</evidence>
<feature type="non-terminal residue" evidence="10">
    <location>
        <position position="1"/>
    </location>
</feature>
<dbReference type="FunFam" id="1.10.287.280:FF:000001">
    <property type="entry name" value="DNA-directed RNA polymerase"/>
    <property type="match status" value="1"/>
</dbReference>
<sequence length="1061" mass="119795">AEFEWDRDGTIRRTGPVMQEIQAKELGAMVRSRPLEELLPMATTLVAQGKIELAEAVIKWIKKLHLPEWYKHRDASCANTFMLAHIRNNNPDGMQNWRESLFERSHAQPDTISYGILFDYFLEKGMEGECLKLAQQMPLDCVTIEKIAESEYLSAKKMEKLCGILNIPKVKDDKISLESLVDDLDIGVKSPLRSFDKDIPEVNAIKSKSDGISFLKDSIKILREDPNADLYLVQERLERDCYTATTQKLRSELENYVKATKATIYSVSAKKLMSQWQVLLSKHIRSSLLSSANLHETAARPIKIGSGILFSSLLSAVEPEKIALISLQELTRSASYDLGVGGIPLVRLAMSIANSLEREVFAQQICKKNFLEHTKLSAKHLEKIFRNRGLFEVTMRKQYAALERNVDALRDGWIPRWTQKVKSELGVYIVSLALEALKFTEASGVSVPAFTHKVQYQNGQSLGIVGIHPELFKMMGAESASPFVEPWSMPMLVPPKPWITYNSGGYLTQRTACVRFKDDPLHLALVHQADKDGRLERILCGLDALGRTSWRINEGILKVALEMWNSGVNVSTLEEPFVGGMLEFRSKDSFPSHEEYVKYVREATERKDIISKSHSTMCDTNYKLEIARQFVGLSFYLPHSVDFRGRAYPIPPHLSHVGSDMSRGLMVFAEGKPLGKRGLRWLKIQLANMAGFDKASLDEREAYANEHLEDVFDSADRPLTGRQWWKRADEPWQCLATSMELTAALRSPDPELYVSHLPCQQDGSCNGLQHYAALGGDVDGAKQVNLSPSDRPQDVYAAVAKLVAAQIETDAVDPKHIAAKLVGRINRKIVKQTVMTNVYGVTMYGARQQIQDRLKEFNVVDPKDYKEARVYLAKAVFTSLGTLFDNAQRIQTWLTDTAMEISKAVPPEVADHFGIAVEHGVGGEIVDPPRRGPGWQMREDPADRYPQTSVYWTTPLGFQITFASVHDCFWTHASTVDQMNTILREEFVKLHSQPILANLRDELVERYRKYVIPEGLTKGRGPTGDIRHIQVSTWRPINIPPIPPKGDFDIRQVLQSDYFFS</sequence>
<comment type="catalytic activity">
    <reaction evidence="8">
        <text>RNA(n) + a ribonucleoside 5'-triphosphate = RNA(n+1) + diphosphate</text>
        <dbReference type="Rhea" id="RHEA:21248"/>
        <dbReference type="Rhea" id="RHEA-COMP:14527"/>
        <dbReference type="Rhea" id="RHEA-COMP:17342"/>
        <dbReference type="ChEBI" id="CHEBI:33019"/>
        <dbReference type="ChEBI" id="CHEBI:61557"/>
        <dbReference type="ChEBI" id="CHEBI:140395"/>
        <dbReference type="EC" id="2.7.7.6"/>
    </reaction>
</comment>
<dbReference type="Gene3D" id="1.10.1320.10">
    <property type="entry name" value="DNA-directed RNA polymerase, N-terminal domain"/>
    <property type="match status" value="1"/>
</dbReference>
<evidence type="ECO:0000256" key="8">
    <source>
        <dbReference type="ARBA" id="ARBA00048552"/>
    </source>
</evidence>
<dbReference type="Pfam" id="PF14700">
    <property type="entry name" value="RPOL_N"/>
    <property type="match status" value="1"/>
</dbReference>
<keyword evidence="3 10" id="KW-0240">DNA-directed RNA polymerase</keyword>
<dbReference type="InterPro" id="IPR002092">
    <property type="entry name" value="DNA-dir_Rpol_phage-type"/>
</dbReference>
<evidence type="ECO:0000256" key="4">
    <source>
        <dbReference type="ARBA" id="ARBA00022679"/>
    </source>
</evidence>
<proteinExistence type="inferred from homology"/>
<comment type="similarity">
    <text evidence="1">Belongs to the phage and mitochondrial RNA polymerase family.</text>
</comment>
<dbReference type="GO" id="GO:0006390">
    <property type="term" value="P:mitochondrial transcription"/>
    <property type="evidence" value="ECO:0007669"/>
    <property type="project" value="TreeGrafter"/>
</dbReference>
<evidence type="ECO:0000256" key="5">
    <source>
        <dbReference type="ARBA" id="ARBA00022695"/>
    </source>
</evidence>
<reference evidence="10 11" key="1">
    <citation type="submission" date="2016-10" db="EMBL/GenBank/DDBJ databases">
        <title>The genome of Paramicrosporidium saccamoebae is the missing link in understanding Cryptomycota and Microsporidia evolution.</title>
        <authorList>
            <person name="Quandt C.A."/>
            <person name="Beaudet D."/>
            <person name="Corsaro D."/>
            <person name="Michel R."/>
            <person name="Corradi N."/>
            <person name="James T."/>
        </authorList>
    </citation>
    <scope>NUCLEOTIDE SEQUENCE [LARGE SCALE GENOMIC DNA]</scope>
    <source>
        <strain evidence="10 11">KSL3</strain>
    </source>
</reference>
<name>A0A2H9TH10_9FUNG</name>
<keyword evidence="4" id="KW-0808">Transferase</keyword>
<protein>
    <recommendedName>
        <fullName evidence="2">DNA-directed RNA polymerase</fullName>
        <ecNumber evidence="2">2.7.7.6</ecNumber>
    </recommendedName>
</protein>
<dbReference type="PANTHER" id="PTHR10102">
    <property type="entry name" value="DNA-DIRECTED RNA POLYMERASE, MITOCHONDRIAL"/>
    <property type="match status" value="1"/>
</dbReference>
<dbReference type="Proteomes" id="UP000240830">
    <property type="component" value="Unassembled WGS sequence"/>
</dbReference>
<evidence type="ECO:0000256" key="3">
    <source>
        <dbReference type="ARBA" id="ARBA00022478"/>
    </source>
</evidence>
<dbReference type="GO" id="GO:0001018">
    <property type="term" value="F:mitochondrial promoter sequence-specific DNA binding"/>
    <property type="evidence" value="ECO:0007669"/>
    <property type="project" value="TreeGrafter"/>
</dbReference>
<dbReference type="Gene3D" id="1.25.40.10">
    <property type="entry name" value="Tetratricopeptide repeat domain"/>
    <property type="match status" value="1"/>
</dbReference>
<dbReference type="EC" id="2.7.7.6" evidence="2"/>
<dbReference type="OrthoDB" id="276422at2759"/>
<dbReference type="InterPro" id="IPR037159">
    <property type="entry name" value="RNA_POL_N_sf"/>
</dbReference>
<dbReference type="STRING" id="1246581.A0A2H9TH10"/>
<dbReference type="PROSITE" id="PS00489">
    <property type="entry name" value="RNA_POL_PHAGE_2"/>
    <property type="match status" value="1"/>
</dbReference>
<dbReference type="Pfam" id="PF00940">
    <property type="entry name" value="RNA_pol"/>
    <property type="match status" value="1"/>
</dbReference>
<dbReference type="InterPro" id="IPR029262">
    <property type="entry name" value="RPOL_N"/>
</dbReference>
<comment type="caution">
    <text evidence="10">The sequence shown here is derived from an EMBL/GenBank/DDBJ whole genome shotgun (WGS) entry which is preliminary data.</text>
</comment>
<evidence type="ECO:0000256" key="2">
    <source>
        <dbReference type="ARBA" id="ARBA00012418"/>
    </source>
</evidence>
<dbReference type="GO" id="GO:0003899">
    <property type="term" value="F:DNA-directed RNA polymerase activity"/>
    <property type="evidence" value="ECO:0007669"/>
    <property type="project" value="UniProtKB-EC"/>
</dbReference>
<organism evidence="10 11">
    <name type="scientific">Paramicrosporidium saccamoebae</name>
    <dbReference type="NCBI Taxonomy" id="1246581"/>
    <lineage>
        <taxon>Eukaryota</taxon>
        <taxon>Fungi</taxon>
        <taxon>Fungi incertae sedis</taxon>
        <taxon>Cryptomycota</taxon>
        <taxon>Cryptomycota incertae sedis</taxon>
        <taxon>Paramicrosporidium</taxon>
    </lineage>
</organism>
<dbReference type="Gene3D" id="1.10.150.20">
    <property type="entry name" value="5' to 3' exonuclease, C-terminal subdomain"/>
    <property type="match status" value="1"/>
</dbReference>
<accession>A0A2H9TH10</accession>
<evidence type="ECO:0000259" key="9">
    <source>
        <dbReference type="SMART" id="SM01311"/>
    </source>
</evidence>
<evidence type="ECO:0000313" key="11">
    <source>
        <dbReference type="Proteomes" id="UP000240830"/>
    </source>
</evidence>
<keyword evidence="7" id="KW-0804">Transcription</keyword>
<dbReference type="SMART" id="SM01311">
    <property type="entry name" value="RPOL_N"/>
    <property type="match status" value="1"/>
</dbReference>
<dbReference type="SUPFAM" id="SSF56672">
    <property type="entry name" value="DNA/RNA polymerases"/>
    <property type="match status" value="1"/>
</dbReference>
<feature type="domain" description="DNA-directed RNA polymerase N-terminal" evidence="9">
    <location>
        <begin position="232"/>
        <end position="547"/>
    </location>
</feature>
<evidence type="ECO:0000256" key="6">
    <source>
        <dbReference type="ARBA" id="ARBA00022946"/>
    </source>
</evidence>
<dbReference type="InterPro" id="IPR046950">
    <property type="entry name" value="DNA-dir_Rpol_C_phage-type"/>
</dbReference>
<dbReference type="InterPro" id="IPR043502">
    <property type="entry name" value="DNA/RNA_pol_sf"/>
</dbReference>
<dbReference type="PANTHER" id="PTHR10102:SF0">
    <property type="entry name" value="DNA-DIRECTED RNA POLYMERASE, MITOCHONDRIAL"/>
    <property type="match status" value="1"/>
</dbReference>
<dbReference type="AlphaFoldDB" id="A0A2H9TH10"/>
<dbReference type="InterPro" id="IPR011990">
    <property type="entry name" value="TPR-like_helical_dom_sf"/>
</dbReference>
<keyword evidence="11" id="KW-1185">Reference proteome</keyword>
<dbReference type="GO" id="GO:0034245">
    <property type="term" value="C:mitochondrial DNA-directed RNA polymerase complex"/>
    <property type="evidence" value="ECO:0007669"/>
    <property type="project" value="TreeGrafter"/>
</dbReference>
<dbReference type="Gene3D" id="1.10.287.280">
    <property type="match status" value="1"/>
</dbReference>
<evidence type="ECO:0000256" key="7">
    <source>
        <dbReference type="ARBA" id="ARBA00023163"/>
    </source>
</evidence>
<evidence type="ECO:0000256" key="1">
    <source>
        <dbReference type="ARBA" id="ARBA00009493"/>
    </source>
</evidence>
<dbReference type="EMBL" id="MTSL01000191">
    <property type="protein sequence ID" value="PJF17057.1"/>
    <property type="molecule type" value="Genomic_DNA"/>
</dbReference>